<evidence type="ECO:0000256" key="7">
    <source>
        <dbReference type="PROSITE-ProRule" id="PRU00042"/>
    </source>
</evidence>
<evidence type="ECO:0000256" key="3">
    <source>
        <dbReference type="ARBA" id="ARBA00022737"/>
    </source>
</evidence>
<comment type="caution">
    <text evidence="10">The sequence shown here is derived from an EMBL/GenBank/DDBJ whole genome shotgun (WGS) entry which is preliminary data.</text>
</comment>
<dbReference type="SUPFAM" id="SSF57667">
    <property type="entry name" value="beta-beta-alpha zinc fingers"/>
    <property type="match status" value="1"/>
</dbReference>
<evidence type="ECO:0000256" key="8">
    <source>
        <dbReference type="SAM" id="MobiDB-lite"/>
    </source>
</evidence>
<evidence type="ECO:0000256" key="6">
    <source>
        <dbReference type="ARBA" id="ARBA00023242"/>
    </source>
</evidence>
<dbReference type="InterPro" id="IPR007219">
    <property type="entry name" value="XnlR_reg_dom"/>
</dbReference>
<dbReference type="InterPro" id="IPR036236">
    <property type="entry name" value="Znf_C2H2_sf"/>
</dbReference>
<keyword evidence="2" id="KW-0479">Metal-binding</keyword>
<evidence type="ECO:0000256" key="5">
    <source>
        <dbReference type="ARBA" id="ARBA00022833"/>
    </source>
</evidence>
<organism evidence="10 11">
    <name type="scientific">Phialemonium thermophilum</name>
    <dbReference type="NCBI Taxonomy" id="223376"/>
    <lineage>
        <taxon>Eukaryota</taxon>
        <taxon>Fungi</taxon>
        <taxon>Dikarya</taxon>
        <taxon>Ascomycota</taxon>
        <taxon>Pezizomycotina</taxon>
        <taxon>Sordariomycetes</taxon>
        <taxon>Sordariomycetidae</taxon>
        <taxon>Cephalothecales</taxon>
        <taxon>Cephalothecaceae</taxon>
        <taxon>Phialemonium</taxon>
    </lineage>
</organism>
<sequence length="782" mass="87585">MEVRYGIQGKAYLHKFFTCDEPGCGKSYTRREHLTRHKLNHNATSTFACDQCARQFVRRDLLVRHQSRHTVRLSKTRRGSSDTLRPDESQTTLLNSTGTTGSGVEIPSPDCERDMVQSQWFSGDSLGATTSETHPPETGPRYRDQPSPASIVPGDSGPFSSGESFPLFGEQTFFGSTNDISTTADLAQWLFAEPNVAYDENLSTPASNLPAVNDDVYPRHAAVKISNAKLLDMLSIVPHHLRSSPLFKPQNLSNALASYWNCFHSHYPVLHHATFEADGSPSVLLWAMIAIGSFYTPGHDSESCHGAEALHATMTSVMDSLRWVIFGHPNFGPPAALWLLQSLILLEVFEKFCSTRQMHERGHIFHASTITLMRRGSSLGPILLQQDKGYDEYRNELERAWHTFIAKESAKRCAFLAFIIDTNSAMMFGHVQHMNPYEIRWPVPCSERLWTASSAQQWSEYAASEPKPDVELDFLSKLKEMLLVPATSTDLRTAKLGNRLKSKSPFTKIILLHGLVSVSNQLWQKQGSGLVTETSNMDGGGLPGEMRGPASSVSSKYDSTDPFPATSRTFDYVKPIVKALGAWLSYSTEESSSQSDELIAHYSLMYHYTMMSFNSDIIDLQIFAGSKRCLGRPVSDVDSHRISQRVKSWAQSEPAAEAVHHAVQIGRIYLGKKRVSGADKSLLHIWFLFHASLVCWAYGHVRQGVPSISGIEDRWQSTQDYLDRMNVAVQAIPFVRDLGETRGLIEVVIRDFLYRSRWQLIYETAPLLSNCISRGYLKTDAE</sequence>
<dbReference type="PROSITE" id="PS50157">
    <property type="entry name" value="ZINC_FINGER_C2H2_2"/>
    <property type="match status" value="2"/>
</dbReference>
<name>A0ABR3WCV7_9PEZI</name>
<feature type="compositionally biased region" description="Low complexity" evidence="8">
    <location>
        <begin position="91"/>
        <end position="103"/>
    </location>
</feature>
<protein>
    <recommendedName>
        <fullName evidence="9">C2H2-type domain-containing protein</fullName>
    </recommendedName>
</protein>
<dbReference type="EMBL" id="JAZHXJ010000512">
    <property type="protein sequence ID" value="KAL1858864.1"/>
    <property type="molecule type" value="Genomic_DNA"/>
</dbReference>
<dbReference type="PROSITE" id="PS00028">
    <property type="entry name" value="ZINC_FINGER_C2H2_1"/>
    <property type="match status" value="2"/>
</dbReference>
<dbReference type="PANTHER" id="PTHR40626">
    <property type="entry name" value="MIP31509P"/>
    <property type="match status" value="1"/>
</dbReference>
<dbReference type="Gene3D" id="3.30.160.60">
    <property type="entry name" value="Classic Zinc Finger"/>
    <property type="match status" value="1"/>
</dbReference>
<evidence type="ECO:0000313" key="10">
    <source>
        <dbReference type="EMBL" id="KAL1858864.1"/>
    </source>
</evidence>
<evidence type="ECO:0000313" key="11">
    <source>
        <dbReference type="Proteomes" id="UP001586593"/>
    </source>
</evidence>
<keyword evidence="11" id="KW-1185">Reference proteome</keyword>
<keyword evidence="4 7" id="KW-0863">Zinc-finger</keyword>
<evidence type="ECO:0000256" key="2">
    <source>
        <dbReference type="ARBA" id="ARBA00022723"/>
    </source>
</evidence>
<dbReference type="PANTHER" id="PTHR40626:SF14">
    <property type="entry name" value="C2H2 TYPE ZINC FINGER DOMAIN PROTEIN (AFU_ORTHOLOGUE AFUA_1G02360)"/>
    <property type="match status" value="1"/>
</dbReference>
<proteinExistence type="predicted"/>
<keyword evidence="3" id="KW-0677">Repeat</keyword>
<dbReference type="InterPro" id="IPR051059">
    <property type="entry name" value="VerF-like"/>
</dbReference>
<evidence type="ECO:0000259" key="9">
    <source>
        <dbReference type="PROSITE" id="PS50157"/>
    </source>
</evidence>
<feature type="region of interest" description="Disordered" evidence="8">
    <location>
        <begin position="123"/>
        <end position="156"/>
    </location>
</feature>
<dbReference type="Proteomes" id="UP001586593">
    <property type="component" value="Unassembled WGS sequence"/>
</dbReference>
<evidence type="ECO:0000256" key="4">
    <source>
        <dbReference type="ARBA" id="ARBA00022771"/>
    </source>
</evidence>
<dbReference type="CDD" id="cd12148">
    <property type="entry name" value="fungal_TF_MHR"/>
    <property type="match status" value="1"/>
</dbReference>
<feature type="compositionally biased region" description="Polar residues" evidence="8">
    <location>
        <begin position="123"/>
        <end position="133"/>
    </location>
</feature>
<keyword evidence="6" id="KW-0539">Nucleus</keyword>
<gene>
    <name evidence="10" type="ORF">VTK73DRAFT_7788</name>
</gene>
<feature type="domain" description="C2H2-type" evidence="9">
    <location>
        <begin position="17"/>
        <end position="46"/>
    </location>
</feature>
<keyword evidence="5" id="KW-0862">Zinc</keyword>
<dbReference type="Pfam" id="PF00096">
    <property type="entry name" value="zf-C2H2"/>
    <property type="match status" value="2"/>
</dbReference>
<feature type="region of interest" description="Disordered" evidence="8">
    <location>
        <begin position="72"/>
        <end position="110"/>
    </location>
</feature>
<comment type="subcellular location">
    <subcellularLocation>
        <location evidence="1">Nucleus</location>
    </subcellularLocation>
</comment>
<reference evidence="10 11" key="1">
    <citation type="journal article" date="2024" name="Commun. Biol.">
        <title>Comparative genomic analysis of thermophilic fungi reveals convergent evolutionary adaptations and gene losses.</title>
        <authorList>
            <person name="Steindorff A.S."/>
            <person name="Aguilar-Pontes M.V."/>
            <person name="Robinson A.J."/>
            <person name="Andreopoulos B."/>
            <person name="LaButti K."/>
            <person name="Kuo A."/>
            <person name="Mondo S."/>
            <person name="Riley R."/>
            <person name="Otillar R."/>
            <person name="Haridas S."/>
            <person name="Lipzen A."/>
            <person name="Grimwood J."/>
            <person name="Schmutz J."/>
            <person name="Clum A."/>
            <person name="Reid I.D."/>
            <person name="Moisan M.C."/>
            <person name="Butler G."/>
            <person name="Nguyen T.T.M."/>
            <person name="Dewar K."/>
            <person name="Conant G."/>
            <person name="Drula E."/>
            <person name="Henrissat B."/>
            <person name="Hansel C."/>
            <person name="Singer S."/>
            <person name="Hutchinson M.I."/>
            <person name="de Vries R.P."/>
            <person name="Natvig D.O."/>
            <person name="Powell A.J."/>
            <person name="Tsang A."/>
            <person name="Grigoriev I.V."/>
        </authorList>
    </citation>
    <scope>NUCLEOTIDE SEQUENCE [LARGE SCALE GENOMIC DNA]</scope>
    <source>
        <strain evidence="10 11">ATCC 24622</strain>
    </source>
</reference>
<evidence type="ECO:0000256" key="1">
    <source>
        <dbReference type="ARBA" id="ARBA00004123"/>
    </source>
</evidence>
<dbReference type="SMART" id="SM00355">
    <property type="entry name" value="ZnF_C2H2"/>
    <property type="match status" value="2"/>
</dbReference>
<feature type="domain" description="C2H2-type" evidence="9">
    <location>
        <begin position="47"/>
        <end position="70"/>
    </location>
</feature>
<dbReference type="Pfam" id="PF04082">
    <property type="entry name" value="Fungal_trans"/>
    <property type="match status" value="1"/>
</dbReference>
<accession>A0ABR3WCV7</accession>
<dbReference type="InterPro" id="IPR013087">
    <property type="entry name" value="Znf_C2H2_type"/>
</dbReference>